<accession>A0A061RCT9</accession>
<dbReference type="EMBL" id="GBEZ01017789">
    <property type="protein sequence ID" value="JAC68579.1"/>
    <property type="molecule type" value="Transcribed_RNA"/>
</dbReference>
<reference evidence="1" key="1">
    <citation type="submission" date="2014-05" db="EMBL/GenBank/DDBJ databases">
        <title>The transcriptome of the halophilic microalga Tetraselmis sp. GSL018 isolated from the Great Salt Lake, Utah.</title>
        <authorList>
            <person name="Jinkerson R.E."/>
            <person name="D'Adamo S."/>
            <person name="Posewitz M.C."/>
        </authorList>
    </citation>
    <scope>NUCLEOTIDE SEQUENCE</scope>
    <source>
        <strain evidence="1">GSL018</strain>
    </source>
</reference>
<gene>
    <name evidence="1" type="ORF">TSPGSL018_8386</name>
</gene>
<dbReference type="AlphaFoldDB" id="A0A061RCT9"/>
<name>A0A061RCT9_9CHLO</name>
<proteinExistence type="predicted"/>
<evidence type="ECO:0000313" key="1">
    <source>
        <dbReference type="EMBL" id="JAC68579.1"/>
    </source>
</evidence>
<organism evidence="1">
    <name type="scientific">Tetraselmis sp. GSL018</name>
    <dbReference type="NCBI Taxonomy" id="582737"/>
    <lineage>
        <taxon>Eukaryota</taxon>
        <taxon>Viridiplantae</taxon>
        <taxon>Chlorophyta</taxon>
        <taxon>core chlorophytes</taxon>
        <taxon>Chlorodendrophyceae</taxon>
        <taxon>Chlorodendrales</taxon>
        <taxon>Chlorodendraceae</taxon>
        <taxon>Tetraselmis</taxon>
    </lineage>
</organism>
<feature type="non-terminal residue" evidence="1">
    <location>
        <position position="1"/>
    </location>
</feature>
<sequence>PRGKIRLAYVGPVISHLNSRTSYSSIGPIRLQLSDPRTFSDFTNARKDTHSLNIQVILRNQVVKCSSSEVLRTVYGSKAPAQNIKRDKTCVNHLASIHLNVRNGNKLAFKATTAFYR</sequence>
<protein>
    <submittedName>
        <fullName evidence="1">Uncharacterized protein</fullName>
    </submittedName>
</protein>